<dbReference type="EMBL" id="SEKV01000196">
    <property type="protein sequence ID" value="TFY61721.1"/>
    <property type="molecule type" value="Genomic_DNA"/>
</dbReference>
<evidence type="ECO:0000256" key="1">
    <source>
        <dbReference type="ARBA" id="ARBA00004141"/>
    </source>
</evidence>
<dbReference type="Pfam" id="PF06687">
    <property type="entry name" value="SUR7"/>
    <property type="match status" value="1"/>
</dbReference>
<dbReference type="GO" id="GO:0032153">
    <property type="term" value="C:cell division site"/>
    <property type="evidence" value="ECO:0007669"/>
    <property type="project" value="TreeGrafter"/>
</dbReference>
<evidence type="ECO:0000313" key="7">
    <source>
        <dbReference type="Proteomes" id="UP000298390"/>
    </source>
</evidence>
<dbReference type="GO" id="GO:0035838">
    <property type="term" value="C:growing cell tip"/>
    <property type="evidence" value="ECO:0007669"/>
    <property type="project" value="TreeGrafter"/>
</dbReference>
<dbReference type="InterPro" id="IPR009571">
    <property type="entry name" value="SUR7/Rim9-like_fungi"/>
</dbReference>
<comment type="subcellular location">
    <subcellularLocation>
        <location evidence="1">Membrane</location>
        <topology evidence="1">Multi-pass membrane protein</topology>
    </subcellularLocation>
</comment>
<dbReference type="STRING" id="34475.A0A4Y9YJU1"/>
<dbReference type="GO" id="GO:0005886">
    <property type="term" value="C:plasma membrane"/>
    <property type="evidence" value="ECO:0007669"/>
    <property type="project" value="InterPro"/>
</dbReference>
<dbReference type="PANTHER" id="PTHR28013">
    <property type="entry name" value="PROTEIN DCV1-RELATED"/>
    <property type="match status" value="1"/>
</dbReference>
<keyword evidence="2 5" id="KW-0812">Transmembrane</keyword>
<keyword evidence="3 5" id="KW-1133">Transmembrane helix</keyword>
<evidence type="ECO:0000256" key="3">
    <source>
        <dbReference type="ARBA" id="ARBA00022989"/>
    </source>
</evidence>
<dbReference type="InterPro" id="IPR051380">
    <property type="entry name" value="pH-response_reg_palI/RIM9"/>
</dbReference>
<dbReference type="AlphaFoldDB" id="A0A4Y9YJU1"/>
<keyword evidence="4 5" id="KW-0472">Membrane</keyword>
<feature type="transmembrane region" description="Helical" evidence="5">
    <location>
        <begin position="34"/>
        <end position="55"/>
    </location>
</feature>
<organism evidence="6 7">
    <name type="scientific">Rhodofomes roseus</name>
    <dbReference type="NCBI Taxonomy" id="34475"/>
    <lineage>
        <taxon>Eukaryota</taxon>
        <taxon>Fungi</taxon>
        <taxon>Dikarya</taxon>
        <taxon>Basidiomycota</taxon>
        <taxon>Agaricomycotina</taxon>
        <taxon>Agaricomycetes</taxon>
        <taxon>Polyporales</taxon>
        <taxon>Rhodofomes</taxon>
    </lineage>
</organism>
<accession>A0A4Y9YJU1</accession>
<dbReference type="PANTHER" id="PTHR28013:SF3">
    <property type="entry name" value="PROTEIN DCV1-RELATED"/>
    <property type="match status" value="1"/>
</dbReference>
<protein>
    <recommendedName>
        <fullName evidence="8">Pali-domain-containing protein</fullName>
    </recommendedName>
</protein>
<evidence type="ECO:0000256" key="2">
    <source>
        <dbReference type="ARBA" id="ARBA00022692"/>
    </source>
</evidence>
<comment type="caution">
    <text evidence="6">The sequence shown here is derived from an EMBL/GenBank/DDBJ whole genome shotgun (WGS) entry which is preliminary data.</text>
</comment>
<sequence>MVTIEKGFERLKNSRSVQSFRELRSRPPRPLKKYIEISLAACFLFFSAFFLYLLVALGTPIIKEIFIFRIKFTQEDGTVPSTTATDLRFGVWGVCAYSELPGFVECYGPTLGYTIPDSILNITGYPALVEDVDKVLTGILVLHPITAGLAFAVMFTSLFLESHAMCIISLVLSIITILAGSLVFAIDLALGIIGRIKISALSNYAYAVSWGPGVWMILAAVICLFAGMILFSVTVCECCGVREYDEKDEEVETLAEA</sequence>
<feature type="transmembrane region" description="Helical" evidence="5">
    <location>
        <begin position="167"/>
        <end position="193"/>
    </location>
</feature>
<evidence type="ECO:0000256" key="4">
    <source>
        <dbReference type="ARBA" id="ARBA00023136"/>
    </source>
</evidence>
<dbReference type="Proteomes" id="UP000298390">
    <property type="component" value="Unassembled WGS sequence"/>
</dbReference>
<evidence type="ECO:0000313" key="6">
    <source>
        <dbReference type="EMBL" id="TFY61721.1"/>
    </source>
</evidence>
<reference evidence="6 7" key="1">
    <citation type="submission" date="2019-01" db="EMBL/GenBank/DDBJ databases">
        <title>Genome sequencing of the rare red list fungi Fomitopsis rosea.</title>
        <authorList>
            <person name="Buettner E."/>
            <person name="Kellner H."/>
        </authorList>
    </citation>
    <scope>NUCLEOTIDE SEQUENCE [LARGE SCALE GENOMIC DNA]</scope>
    <source>
        <strain evidence="6 7">DSM 105464</strain>
    </source>
</reference>
<feature type="transmembrane region" description="Helical" evidence="5">
    <location>
        <begin position="213"/>
        <end position="233"/>
    </location>
</feature>
<name>A0A4Y9YJU1_9APHY</name>
<proteinExistence type="predicted"/>
<evidence type="ECO:0000256" key="5">
    <source>
        <dbReference type="SAM" id="Phobius"/>
    </source>
</evidence>
<gene>
    <name evidence="6" type="ORF">EVJ58_g4332</name>
</gene>
<evidence type="ECO:0008006" key="8">
    <source>
        <dbReference type="Google" id="ProtNLM"/>
    </source>
</evidence>
<feature type="transmembrane region" description="Helical" evidence="5">
    <location>
        <begin position="135"/>
        <end position="160"/>
    </location>
</feature>